<name>S6C8R7_BPK05</name>
<sequence>MMAFISILQEDLIMHINTAVMKHIIPLLEKYEGQQATKISLTTIAEEVKLLTNKGVNFRRVIDNAVSLARSDMKHNTFSFNIDVTSEFRNELEQSSTARRDRFRHLYVRPNMPECRIGIKLEAVRTDTAFTINYVLEPESQRIYFVAIIGFYGNAINGWCDRVNLGETTNSHSIPSTHYMSNAAAQEYVFILEKVVKFSVVK</sequence>
<keyword evidence="2" id="KW-1185">Reference proteome</keyword>
<reference evidence="1 2" key="1">
    <citation type="journal article" date="2013" name="PLoS ONE">
        <title>Isolation of a Bacteriophage Specific for a New Capsular Type of Klebsiella pneumoniae and Characterization of Its Polysaccharide Depolymerase.</title>
        <authorList>
            <person name="Hsu C.R."/>
            <person name="Lin T.L."/>
            <person name="Pan Y.J."/>
            <person name="Hsieh P.F."/>
            <person name="Wang J.T."/>
        </authorList>
    </citation>
    <scope>NUCLEOTIDE SEQUENCE [LARGE SCALE GENOMIC DNA]</scope>
    <source>
        <strain evidence="1 2">0507-KN2-1</strain>
    </source>
</reference>
<organismHost>
    <name type="scientific">Klebsiella</name>
    <dbReference type="NCBI Taxonomy" id="570"/>
</organismHost>
<dbReference type="KEGG" id="vg:16836160"/>
<dbReference type="RefSeq" id="YP_008532042.1">
    <property type="nucleotide sequence ID" value="NC_022343.1"/>
</dbReference>
<protein>
    <submittedName>
        <fullName evidence="1">Uncharacterized protein</fullName>
    </submittedName>
</protein>
<dbReference type="Proteomes" id="UP000015925">
    <property type="component" value="Segment"/>
</dbReference>
<evidence type="ECO:0000313" key="1">
    <source>
        <dbReference type="EMBL" id="BAN78441.1"/>
    </source>
</evidence>
<accession>S6C8R7</accession>
<proteinExistence type="predicted"/>
<organism evidence="1 2">
    <name type="scientific">Klebsiella phage 0507-KN2-1</name>
    <name type="common">Taipeivirus 0507KN21</name>
    <dbReference type="NCBI Taxonomy" id="2991282"/>
    <lineage>
        <taxon>Viruses</taxon>
        <taxon>Duplodnaviria</taxon>
        <taxon>Heunggongvirae</taxon>
        <taxon>Uroviricota</taxon>
        <taxon>Caudoviricetes</taxon>
        <taxon>Pantevenvirales</taxon>
        <taxon>Ackermannviridae</taxon>
        <taxon>Taipeivirus</taxon>
        <taxon>Taipeivirus 0507KN21</taxon>
    </lineage>
</organism>
<evidence type="ECO:0000313" key="2">
    <source>
        <dbReference type="Proteomes" id="UP000015925"/>
    </source>
</evidence>
<dbReference type="EMBL" id="AB797215">
    <property type="protein sequence ID" value="BAN78441.1"/>
    <property type="molecule type" value="Genomic_DNA"/>
</dbReference>
<dbReference type="OrthoDB" id="12494at10239"/>
<dbReference type="GeneID" id="16836160"/>